<reference evidence="3" key="1">
    <citation type="submission" date="2021-05" db="EMBL/GenBank/DDBJ databases">
        <title>Complete genome sequence of the cellulolytic planctomycete Telmatocola sphagniphila SP2T and characterization of the first cellulase from planctomycetes.</title>
        <authorList>
            <person name="Rakitin A.L."/>
            <person name="Beletsky A.V."/>
            <person name="Naumoff D.G."/>
            <person name="Kulichevskaya I.S."/>
            <person name="Mardanov A.V."/>
            <person name="Ravin N.V."/>
            <person name="Dedysh S.N."/>
        </authorList>
    </citation>
    <scope>NUCLEOTIDE SEQUENCE</scope>
    <source>
        <strain evidence="3">SP2T</strain>
    </source>
</reference>
<feature type="transmembrane region" description="Helical" evidence="1">
    <location>
        <begin position="221"/>
        <end position="243"/>
    </location>
</feature>
<keyword evidence="1" id="KW-0812">Transmembrane</keyword>
<feature type="transmembrane region" description="Helical" evidence="1">
    <location>
        <begin position="106"/>
        <end position="126"/>
    </location>
</feature>
<name>A0A8E6BB25_9BACT</name>
<feature type="domain" description="DUF6311" evidence="2">
    <location>
        <begin position="88"/>
        <end position="246"/>
    </location>
</feature>
<evidence type="ECO:0000259" key="2">
    <source>
        <dbReference type="Pfam" id="PF19830"/>
    </source>
</evidence>
<feature type="transmembrane region" description="Helical" evidence="1">
    <location>
        <begin position="305"/>
        <end position="325"/>
    </location>
</feature>
<proteinExistence type="predicted"/>
<dbReference type="Proteomes" id="UP000676194">
    <property type="component" value="Chromosome"/>
</dbReference>
<evidence type="ECO:0000256" key="1">
    <source>
        <dbReference type="SAM" id="Phobius"/>
    </source>
</evidence>
<dbReference type="InterPro" id="IPR046278">
    <property type="entry name" value="DUF6311"/>
</dbReference>
<dbReference type="RefSeq" id="WP_213498590.1">
    <property type="nucleotide sequence ID" value="NZ_CP074694.1"/>
</dbReference>
<dbReference type="EMBL" id="CP074694">
    <property type="protein sequence ID" value="QVL33665.1"/>
    <property type="molecule type" value="Genomic_DNA"/>
</dbReference>
<gene>
    <name evidence="3" type="ORF">KIH39_07080</name>
</gene>
<sequence>MEETPSLRKTVFEYTLAGILSLLAVGIPMKLWQADPHVPFSYEGDAIQHQLWIETMIETGWYRYNERFGAPDGMDLNEFPSADILHYAILWPLAKAFPDPALVFNIYYLLGCVLTSWTTLFVLRQLGLRFLPALMSSLLFTCLPFHFMRMGHFFLVSYWPIPLGILPAIRLYQGRPLSKIGTLIIGLILGLSGIYFAFFSCYFLLLCGLSRSLLDRQWKPLLKSIACIAVIFTTLLVALFPAIQHKRKSPFNPDAVYRLPAESETLGLKMMQLLVPVTGHRLPLFEKFKEHYSSRTPINTENQTATLGLIGAVGFSYLLLRFLLLARRPVGESENRLLDALALLAVGGFLLGTVGAFGSFFAFFVSPWIRGYNRISVFIGLFALASVALFLNYLLTQRATTTVQKTLVGLLIALLTVLGVADQTTPRLMPHFENLKRRYTSDKEFTANVERDIEPGKIVYQLPFRPYPEAEGEPQGILFKWTDLFRPQLHSRTLHWSFGAPRGRYGDAWAKRMESKPVEERLIALADADCAGVMVFREAYKDNAVEMERLLSQKLKTQPIVSPDERMSYFTLSNLQARRIASLDPEEWEKVHRQERYPVLGLWGKGAGIEFEGLEGIGRFCDSGTELRLVNPTEVERKIRLRIEVRLKSRTEKDPEMETPEKEATITLVDGQTDPKFPITEQLTTLEQDWLIPPGEKKIRIDCFSTRKHHFEVYKVECIDQ</sequence>
<feature type="transmembrane region" description="Helical" evidence="1">
    <location>
        <begin position="180"/>
        <end position="209"/>
    </location>
</feature>
<feature type="transmembrane region" description="Helical" evidence="1">
    <location>
        <begin position="375"/>
        <end position="395"/>
    </location>
</feature>
<feature type="transmembrane region" description="Helical" evidence="1">
    <location>
        <begin position="402"/>
        <end position="421"/>
    </location>
</feature>
<organism evidence="3 4">
    <name type="scientific">Telmatocola sphagniphila</name>
    <dbReference type="NCBI Taxonomy" id="1123043"/>
    <lineage>
        <taxon>Bacteria</taxon>
        <taxon>Pseudomonadati</taxon>
        <taxon>Planctomycetota</taxon>
        <taxon>Planctomycetia</taxon>
        <taxon>Gemmatales</taxon>
        <taxon>Gemmataceae</taxon>
    </lineage>
</organism>
<feature type="transmembrane region" description="Helical" evidence="1">
    <location>
        <begin position="337"/>
        <end position="363"/>
    </location>
</feature>
<keyword evidence="1" id="KW-0472">Membrane</keyword>
<protein>
    <recommendedName>
        <fullName evidence="2">DUF6311 domain-containing protein</fullName>
    </recommendedName>
</protein>
<dbReference type="Pfam" id="PF19830">
    <property type="entry name" value="DUF6311"/>
    <property type="match status" value="1"/>
</dbReference>
<dbReference type="AlphaFoldDB" id="A0A8E6BB25"/>
<evidence type="ECO:0000313" key="3">
    <source>
        <dbReference type="EMBL" id="QVL33665.1"/>
    </source>
</evidence>
<evidence type="ECO:0000313" key="4">
    <source>
        <dbReference type="Proteomes" id="UP000676194"/>
    </source>
</evidence>
<feature type="transmembrane region" description="Helical" evidence="1">
    <location>
        <begin position="12"/>
        <end position="32"/>
    </location>
</feature>
<accession>A0A8E6BB25</accession>
<keyword evidence="1" id="KW-1133">Transmembrane helix</keyword>
<dbReference type="KEGG" id="tsph:KIH39_07080"/>
<keyword evidence="4" id="KW-1185">Reference proteome</keyword>